<name>A0ABP6D2S9_9ACTN</name>
<dbReference type="Proteomes" id="UP001501447">
    <property type="component" value="Unassembled WGS sequence"/>
</dbReference>
<feature type="domain" description="Penicillin binding protein A dimerisation" evidence="2">
    <location>
        <begin position="53"/>
        <end position="134"/>
    </location>
</feature>
<dbReference type="Gene3D" id="3.40.710.10">
    <property type="entry name" value="DD-peptidase/beta-lactamase superfamily"/>
    <property type="match status" value="1"/>
</dbReference>
<dbReference type="PANTHER" id="PTHR30627:SF24">
    <property type="entry name" value="PENICILLIN-BINDING PROTEIN 4B"/>
    <property type="match status" value="1"/>
</dbReference>
<feature type="domain" description="Penicillin-binding protein transpeptidase" evidence="1">
    <location>
        <begin position="155"/>
        <end position="485"/>
    </location>
</feature>
<protein>
    <submittedName>
        <fullName evidence="3">Penicillin-binding protein 2</fullName>
    </submittedName>
</protein>
<dbReference type="RefSeq" id="WP_344569154.1">
    <property type="nucleotide sequence ID" value="NZ_BAAARJ010000019.1"/>
</dbReference>
<comment type="caution">
    <text evidence="3">The sequence shown here is derived from an EMBL/GenBank/DDBJ whole genome shotgun (WGS) entry which is preliminary data.</text>
</comment>
<evidence type="ECO:0000259" key="1">
    <source>
        <dbReference type="Pfam" id="PF00905"/>
    </source>
</evidence>
<dbReference type="Pfam" id="PF00905">
    <property type="entry name" value="Transpeptidase"/>
    <property type="match status" value="1"/>
</dbReference>
<sequence>MNRTIRRAGTVTLLLVMALLARLTWMQVVDGQALADSDKNRRNAIEQYGHPFGDIIVGGKPVTGSKRSEDGGDLRYQRTYTDGPLYAPVTGFASQVRGWTQLEGIYQDVLDGTDDRLQNPLNMLTGKQAKPGNVLTTIDSGVQRAGYQALNGKKGAAVAIDPDNGEILGAVSTPSFDPSAISGSGKDDTAAWNALTARDGNDKDDDKPTLNRALRQSVPPGSTFKLVVAAAALEDGLYSSVDEPTHSPDPYTLKGTSTVLKNENTAAPCENASLRTALRYSCNNVFAKLATDLGQKKVRAQAEKFGFNDSKQDVPVRASESRFPKKMDAAQTGLSGIGQYDVTATPLQMAMVSQAIAHGGELVDPHMVSQVQDSGGATLRSYENPGSHRVMSQDNAEQLQSAMETVVDKGTGSNAKIDGVTVGGKTGTAQHGVDNSGTPYAWFTSYAKSDSGKKVAVAVMVEDSDAARAEVSGNGLAAPIAEKMMRAALR</sequence>
<dbReference type="InterPro" id="IPR001460">
    <property type="entry name" value="PCN-bd_Tpept"/>
</dbReference>
<evidence type="ECO:0000259" key="2">
    <source>
        <dbReference type="Pfam" id="PF21922"/>
    </source>
</evidence>
<evidence type="ECO:0000313" key="3">
    <source>
        <dbReference type="EMBL" id="GAA2630761.1"/>
    </source>
</evidence>
<keyword evidence="4" id="KW-1185">Reference proteome</keyword>
<gene>
    <name evidence="3" type="ORF">GCM10009863_52950</name>
</gene>
<dbReference type="InterPro" id="IPR050515">
    <property type="entry name" value="Beta-lactam/transpept"/>
</dbReference>
<dbReference type="Pfam" id="PF21922">
    <property type="entry name" value="PBP_dimer_2"/>
    <property type="match status" value="1"/>
</dbReference>
<dbReference type="InterPro" id="IPR054120">
    <property type="entry name" value="PBPA_dimer"/>
</dbReference>
<dbReference type="EMBL" id="BAAARJ010000019">
    <property type="protein sequence ID" value="GAA2630761.1"/>
    <property type="molecule type" value="Genomic_DNA"/>
</dbReference>
<reference evidence="4" key="1">
    <citation type="journal article" date="2019" name="Int. J. Syst. Evol. Microbiol.">
        <title>The Global Catalogue of Microorganisms (GCM) 10K type strain sequencing project: providing services to taxonomists for standard genome sequencing and annotation.</title>
        <authorList>
            <consortium name="The Broad Institute Genomics Platform"/>
            <consortium name="The Broad Institute Genome Sequencing Center for Infectious Disease"/>
            <person name="Wu L."/>
            <person name="Ma J."/>
        </authorList>
    </citation>
    <scope>NUCLEOTIDE SEQUENCE [LARGE SCALE GENOMIC DNA]</scope>
    <source>
        <strain evidence="4">JCM 16373</strain>
    </source>
</reference>
<proteinExistence type="predicted"/>
<dbReference type="PANTHER" id="PTHR30627">
    <property type="entry name" value="PEPTIDOGLYCAN D,D-TRANSPEPTIDASE"/>
    <property type="match status" value="1"/>
</dbReference>
<dbReference type="InterPro" id="IPR012338">
    <property type="entry name" value="Beta-lactam/transpept-like"/>
</dbReference>
<accession>A0ABP6D2S9</accession>
<dbReference type="Gene3D" id="3.90.1310.10">
    <property type="entry name" value="Penicillin-binding protein 2a (Domain 2)"/>
    <property type="match status" value="1"/>
</dbReference>
<dbReference type="SUPFAM" id="SSF56601">
    <property type="entry name" value="beta-lactamase/transpeptidase-like"/>
    <property type="match status" value="1"/>
</dbReference>
<evidence type="ECO:0000313" key="4">
    <source>
        <dbReference type="Proteomes" id="UP001501447"/>
    </source>
</evidence>
<organism evidence="3 4">
    <name type="scientific">Streptomyces axinellae</name>
    <dbReference type="NCBI Taxonomy" id="552788"/>
    <lineage>
        <taxon>Bacteria</taxon>
        <taxon>Bacillati</taxon>
        <taxon>Actinomycetota</taxon>
        <taxon>Actinomycetes</taxon>
        <taxon>Kitasatosporales</taxon>
        <taxon>Streptomycetaceae</taxon>
        <taxon>Streptomyces</taxon>
    </lineage>
</organism>